<keyword evidence="3" id="KW-1185">Reference proteome</keyword>
<protein>
    <recommendedName>
        <fullName evidence="4">PASTA domain-containing protein</fullName>
    </recommendedName>
</protein>
<organism evidence="2 3">
    <name type="scientific">Agromyces mediolanus</name>
    <name type="common">Corynebacterium mediolanum</name>
    <dbReference type="NCBI Taxonomy" id="41986"/>
    <lineage>
        <taxon>Bacteria</taxon>
        <taxon>Bacillati</taxon>
        <taxon>Actinomycetota</taxon>
        <taxon>Actinomycetes</taxon>
        <taxon>Micrococcales</taxon>
        <taxon>Microbacteriaceae</taxon>
        <taxon>Agromyces</taxon>
    </lineage>
</organism>
<feature type="chain" id="PRO_5038582005" description="PASTA domain-containing protein" evidence="1">
    <location>
        <begin position="30"/>
        <end position="207"/>
    </location>
</feature>
<reference evidence="2" key="1">
    <citation type="journal article" date="2014" name="Int. J. Syst. Evol. Microbiol.">
        <title>Complete genome sequence of Corynebacterium casei LMG S-19264T (=DSM 44701T), isolated from a smear-ripened cheese.</title>
        <authorList>
            <consortium name="US DOE Joint Genome Institute (JGI-PGF)"/>
            <person name="Walter F."/>
            <person name="Albersmeier A."/>
            <person name="Kalinowski J."/>
            <person name="Ruckert C."/>
        </authorList>
    </citation>
    <scope>NUCLEOTIDE SEQUENCE</scope>
    <source>
        <strain evidence="2">JCM 3346</strain>
    </source>
</reference>
<evidence type="ECO:0008006" key="4">
    <source>
        <dbReference type="Google" id="ProtNLM"/>
    </source>
</evidence>
<keyword evidence="1" id="KW-0732">Signal</keyword>
<evidence type="ECO:0000313" key="2">
    <source>
        <dbReference type="EMBL" id="GGR30664.1"/>
    </source>
</evidence>
<gene>
    <name evidence="2" type="ORF">GCM10010196_25920</name>
</gene>
<accession>A0A918FEU7</accession>
<dbReference type="Proteomes" id="UP000610303">
    <property type="component" value="Unassembled WGS sequence"/>
</dbReference>
<reference evidence="2" key="2">
    <citation type="submission" date="2020-09" db="EMBL/GenBank/DDBJ databases">
        <authorList>
            <person name="Sun Q."/>
            <person name="Ohkuma M."/>
        </authorList>
    </citation>
    <scope>NUCLEOTIDE SEQUENCE</scope>
    <source>
        <strain evidence="2">JCM 3346</strain>
    </source>
</reference>
<dbReference type="AlphaFoldDB" id="A0A918FEU7"/>
<comment type="caution">
    <text evidence="2">The sequence shown here is derived from an EMBL/GenBank/DDBJ whole genome shotgun (WGS) entry which is preliminary data.</text>
</comment>
<proteinExistence type="predicted"/>
<feature type="signal peptide" evidence="1">
    <location>
        <begin position="1"/>
        <end position="29"/>
    </location>
</feature>
<dbReference type="PROSITE" id="PS51257">
    <property type="entry name" value="PROKAR_LIPOPROTEIN"/>
    <property type="match status" value="1"/>
</dbReference>
<dbReference type="EMBL" id="BMRJ01000002">
    <property type="protein sequence ID" value="GGR30664.1"/>
    <property type="molecule type" value="Genomic_DNA"/>
</dbReference>
<sequence>MRLTAGMADRAAFRCVVAAVIASTAVLLAACSGQASPPDERSDPSSAADYGYLSEVDSEGLLGGRTVSQVLSQAMYDCMVDAGWVNLTVADDGSMSGEVPAAQSEQYDTDFADCQAQVDLNYPIPEMTESAIRERYAREVEARDCLIAQGYSVSEPPSEQVWVETFTSDPASLWLPYFEVFTQAQLSASEEKELKRACPDPGDRFYT</sequence>
<evidence type="ECO:0000313" key="3">
    <source>
        <dbReference type="Proteomes" id="UP000610303"/>
    </source>
</evidence>
<evidence type="ECO:0000256" key="1">
    <source>
        <dbReference type="SAM" id="SignalP"/>
    </source>
</evidence>
<dbReference type="RefSeq" id="WP_189085756.1">
    <property type="nucleotide sequence ID" value="NZ_JBHRUK010000001.1"/>
</dbReference>
<name>A0A918FEU7_AGRME</name>